<evidence type="ECO:0000313" key="2">
    <source>
        <dbReference type="EMBL" id="OGM39781.1"/>
    </source>
</evidence>
<organism evidence="2 3">
    <name type="scientific">Aspergillus bombycis</name>
    <dbReference type="NCBI Taxonomy" id="109264"/>
    <lineage>
        <taxon>Eukaryota</taxon>
        <taxon>Fungi</taxon>
        <taxon>Dikarya</taxon>
        <taxon>Ascomycota</taxon>
        <taxon>Pezizomycotina</taxon>
        <taxon>Eurotiomycetes</taxon>
        <taxon>Eurotiomycetidae</taxon>
        <taxon>Eurotiales</taxon>
        <taxon>Aspergillaceae</taxon>
        <taxon>Aspergillus</taxon>
    </lineage>
</organism>
<gene>
    <name evidence="2" type="ORF">ABOM_011613</name>
</gene>
<keyword evidence="3" id="KW-1185">Reference proteome</keyword>
<proteinExistence type="predicted"/>
<dbReference type="RefSeq" id="XP_022383498.1">
    <property type="nucleotide sequence ID" value="XM_022538741.1"/>
</dbReference>
<evidence type="ECO:0000256" key="1">
    <source>
        <dbReference type="SAM" id="SignalP"/>
    </source>
</evidence>
<dbReference type="GeneID" id="34455003"/>
<feature type="signal peptide" evidence="1">
    <location>
        <begin position="1"/>
        <end position="20"/>
    </location>
</feature>
<dbReference type="AlphaFoldDB" id="A0A1F7ZK13"/>
<dbReference type="EMBL" id="LYCR01000178">
    <property type="protein sequence ID" value="OGM39781.1"/>
    <property type="molecule type" value="Genomic_DNA"/>
</dbReference>
<accession>A0A1F7ZK13</accession>
<reference evidence="2 3" key="1">
    <citation type="journal article" date="2016" name="Genome Biol. Evol.">
        <title>Draft genome sequence of an aflatoxigenic Aspergillus species, A. bombycis.</title>
        <authorList>
            <person name="Moore G.G."/>
            <person name="Mack B.M."/>
            <person name="Beltz S.B."/>
            <person name="Gilbert M.K."/>
        </authorList>
    </citation>
    <scope>NUCLEOTIDE SEQUENCE [LARGE SCALE GENOMIC DNA]</scope>
    <source>
        <strain evidence="3">NRRL 26010</strain>
    </source>
</reference>
<dbReference type="Gene3D" id="1.10.287.1060">
    <property type="entry name" value="ESAT-6-like"/>
    <property type="match status" value="1"/>
</dbReference>
<dbReference type="Proteomes" id="UP000179179">
    <property type="component" value="Unassembled WGS sequence"/>
</dbReference>
<dbReference type="SUPFAM" id="SSF140453">
    <property type="entry name" value="EsxAB dimer-like"/>
    <property type="match status" value="1"/>
</dbReference>
<protein>
    <submittedName>
        <fullName evidence="2">Uncharacterized protein</fullName>
    </submittedName>
</protein>
<sequence length="106" mass="11460">MYFSKLISAALLATFAAAAATPSNLEARQQSACRQAHSALEQASQYYKSLAEQWQGNAQAAIRQLLQQLDSEAAKVAETCAKLAEAEKGARESYSDAERAVSDRFS</sequence>
<feature type="chain" id="PRO_5009533882" evidence="1">
    <location>
        <begin position="21"/>
        <end position="106"/>
    </location>
</feature>
<keyword evidence="1" id="KW-0732">Signal</keyword>
<evidence type="ECO:0000313" key="3">
    <source>
        <dbReference type="Proteomes" id="UP000179179"/>
    </source>
</evidence>
<name>A0A1F7ZK13_9EURO</name>
<dbReference type="OrthoDB" id="4493557at2759"/>
<dbReference type="InterPro" id="IPR036689">
    <property type="entry name" value="ESAT-6-like_sf"/>
</dbReference>
<comment type="caution">
    <text evidence="2">The sequence shown here is derived from an EMBL/GenBank/DDBJ whole genome shotgun (WGS) entry which is preliminary data.</text>
</comment>